<dbReference type="InterPro" id="IPR013785">
    <property type="entry name" value="Aldolase_TIM"/>
</dbReference>
<dbReference type="UniPathway" id="UPA00034">
    <property type="reaction ID" value="UER00017"/>
</dbReference>
<feature type="active site" description="Proton donor/acceptor" evidence="12 14">
    <location>
        <position position="145"/>
    </location>
</feature>
<evidence type="ECO:0000256" key="11">
    <source>
        <dbReference type="ARBA" id="ARBA00047836"/>
    </source>
</evidence>
<dbReference type="Pfam" id="PF00701">
    <property type="entry name" value="DHDPS"/>
    <property type="match status" value="1"/>
</dbReference>
<feature type="binding site" evidence="12 15">
    <location>
        <position position="219"/>
    </location>
    <ligand>
        <name>pyruvate</name>
        <dbReference type="ChEBI" id="CHEBI:15361"/>
    </ligand>
</feature>
<evidence type="ECO:0000256" key="10">
    <source>
        <dbReference type="ARBA" id="ARBA00023270"/>
    </source>
</evidence>
<comment type="similarity">
    <text evidence="3 12 13">Belongs to the DapA family.</text>
</comment>
<comment type="subunit">
    <text evidence="12">Homotetramer; dimer of dimers.</text>
</comment>
<organism evidence="16 17">
    <name type="scientific">Polynucleobacter duraquae</name>
    <dbReference type="NCBI Taxonomy" id="1835254"/>
    <lineage>
        <taxon>Bacteria</taxon>
        <taxon>Pseudomonadati</taxon>
        <taxon>Pseudomonadota</taxon>
        <taxon>Betaproteobacteria</taxon>
        <taxon>Burkholderiales</taxon>
        <taxon>Burkholderiaceae</taxon>
        <taxon>Polynucleobacter</taxon>
    </lineage>
</organism>
<evidence type="ECO:0000256" key="8">
    <source>
        <dbReference type="ARBA" id="ARBA00023154"/>
    </source>
</evidence>
<protein>
    <recommendedName>
        <fullName evidence="4 12">4-hydroxy-tetrahydrodipicolinate synthase</fullName>
        <shortName evidence="12">HTPA synthase</shortName>
        <ecNumber evidence="4 12">4.3.3.7</ecNumber>
    </recommendedName>
</protein>
<keyword evidence="10 12" id="KW-0704">Schiff base</keyword>
<keyword evidence="17" id="KW-1185">Reference proteome</keyword>
<evidence type="ECO:0000256" key="1">
    <source>
        <dbReference type="ARBA" id="ARBA00003294"/>
    </source>
</evidence>
<evidence type="ECO:0000256" key="13">
    <source>
        <dbReference type="PIRNR" id="PIRNR001365"/>
    </source>
</evidence>
<comment type="pathway">
    <text evidence="2 12">Amino-acid biosynthesis; L-lysine biosynthesis via DAP pathway; (S)-tetrahydrodipicolinate from L-aspartate: step 3/4.</text>
</comment>
<dbReference type="PRINTS" id="PR00146">
    <property type="entry name" value="DHPICSNTHASE"/>
</dbReference>
<evidence type="ECO:0000256" key="2">
    <source>
        <dbReference type="ARBA" id="ARBA00005120"/>
    </source>
</evidence>
<dbReference type="GO" id="GO:0019877">
    <property type="term" value="P:diaminopimelate biosynthetic process"/>
    <property type="evidence" value="ECO:0007669"/>
    <property type="project" value="UniProtKB-UniRule"/>
</dbReference>
<keyword evidence="7 12" id="KW-0220">Diaminopimelate biosynthesis</keyword>
<dbReference type="AlphaFoldDB" id="A0A0E3ZM36"/>
<dbReference type="EMBL" id="CP007501">
    <property type="protein sequence ID" value="AKD25297.1"/>
    <property type="molecule type" value="Genomic_DNA"/>
</dbReference>
<dbReference type="Proteomes" id="UP000061135">
    <property type="component" value="Chromosome"/>
</dbReference>
<dbReference type="GO" id="GO:0009089">
    <property type="term" value="P:lysine biosynthetic process via diaminopimelate"/>
    <property type="evidence" value="ECO:0007669"/>
    <property type="project" value="UniProtKB-UniRule"/>
</dbReference>
<dbReference type="InterPro" id="IPR020625">
    <property type="entry name" value="Schiff_base-form_aldolases_AS"/>
</dbReference>
<dbReference type="SUPFAM" id="SSF51569">
    <property type="entry name" value="Aldolase"/>
    <property type="match status" value="1"/>
</dbReference>
<comment type="caution">
    <text evidence="12">Was originally thought to be a dihydrodipicolinate synthase (DHDPS), catalyzing the condensation of (S)-aspartate-beta-semialdehyde [(S)-ASA] and pyruvate to dihydrodipicolinate (DHDP). However, it was shown in E.coli that the product of the enzymatic reaction is not dihydrodipicolinate but in fact (4S)-4-hydroxy-2,3,4,5-tetrahydro-(2S)-dipicolinic acid (HTPA), and that the consecutive dehydration reaction leading to DHDP is not spontaneous but catalyzed by DapB.</text>
</comment>
<dbReference type="GO" id="GO:0008840">
    <property type="term" value="F:4-hydroxy-tetrahydrodipicolinate synthase activity"/>
    <property type="evidence" value="ECO:0007669"/>
    <property type="project" value="UniProtKB-UniRule"/>
</dbReference>
<gene>
    <name evidence="12" type="primary">dapA</name>
    <name evidence="16" type="ORF">CL55_00009640</name>
</gene>
<dbReference type="InterPro" id="IPR005263">
    <property type="entry name" value="DapA"/>
</dbReference>
<evidence type="ECO:0000256" key="15">
    <source>
        <dbReference type="PIRSR" id="PIRSR001365-2"/>
    </source>
</evidence>
<evidence type="ECO:0000256" key="6">
    <source>
        <dbReference type="ARBA" id="ARBA00022605"/>
    </source>
</evidence>
<dbReference type="InterPro" id="IPR002220">
    <property type="entry name" value="DapA-like"/>
</dbReference>
<dbReference type="GO" id="GO:0005829">
    <property type="term" value="C:cytosol"/>
    <property type="evidence" value="ECO:0007669"/>
    <property type="project" value="TreeGrafter"/>
</dbReference>
<dbReference type="Gene3D" id="3.20.20.70">
    <property type="entry name" value="Aldolase class I"/>
    <property type="match status" value="1"/>
</dbReference>
<dbReference type="NCBIfam" id="TIGR00674">
    <property type="entry name" value="dapA"/>
    <property type="match status" value="1"/>
</dbReference>
<comment type="function">
    <text evidence="1 12">Catalyzes the condensation of (S)-aspartate-beta-semialdehyde [(S)-ASA] and pyruvate to 4-hydroxy-tetrahydrodipicolinate (HTPA).</text>
</comment>
<keyword evidence="6 12" id="KW-0028">Amino-acid biosynthesis</keyword>
<comment type="subcellular location">
    <subcellularLocation>
        <location evidence="12">Cytoplasm</location>
    </subcellularLocation>
</comment>
<feature type="binding site" evidence="12">
    <location>
        <position position="57"/>
    </location>
    <ligand>
        <name>pyruvate</name>
        <dbReference type="ChEBI" id="CHEBI:15361"/>
    </ligand>
</feature>
<feature type="site" description="Part of a proton relay during catalysis" evidence="12">
    <location>
        <position position="119"/>
    </location>
</feature>
<dbReference type="EC" id="4.3.3.7" evidence="4 12"/>
<dbReference type="PATRIC" id="fig|576611.7.peg.980"/>
<sequence>MTNTTQSKVSKKPIAGSMPAIVTPMFEDGSLDFPALRSLLDWHVAEGSDGIVIVGTSGESPTVSVEEHCELIKVTVDHIAARIPVIAGTGGNSTTEAIELTNFAKSVGADASLQVVPYYNKPTQDGMYAHFKKIAESVDLPVILYNVPGRTVADLAGETTVRLAGVPGIIGIKDATGSIERGTLLLADLKRAGHQEFSVFSGDDLSAAMLMLMGGKGNISVTANIAPRLMHELCQAAMSDDVLKTRTIQYQLLAVHKAMFTEANPIPVKWALHEMGKVTSGIRLPLTPLSVALREPLKAALKQAGLL</sequence>
<feature type="active site" description="Schiff-base intermediate with substrate" evidence="12 14">
    <location>
        <position position="173"/>
    </location>
</feature>
<evidence type="ECO:0000256" key="5">
    <source>
        <dbReference type="ARBA" id="ARBA00022490"/>
    </source>
</evidence>
<dbReference type="SMART" id="SM01130">
    <property type="entry name" value="DHDPS"/>
    <property type="match status" value="1"/>
</dbReference>
<dbReference type="PANTHER" id="PTHR12128:SF66">
    <property type="entry name" value="4-HYDROXY-2-OXOGLUTARATE ALDOLASE, MITOCHONDRIAL"/>
    <property type="match status" value="1"/>
</dbReference>
<evidence type="ECO:0000256" key="4">
    <source>
        <dbReference type="ARBA" id="ARBA00012086"/>
    </source>
</evidence>
<name>A0A0E3ZM36_9BURK</name>
<evidence type="ECO:0000256" key="9">
    <source>
        <dbReference type="ARBA" id="ARBA00023239"/>
    </source>
</evidence>
<dbReference type="HOGENOM" id="CLU_049343_7_1_4"/>
<evidence type="ECO:0000256" key="12">
    <source>
        <dbReference type="HAMAP-Rule" id="MF_00418"/>
    </source>
</evidence>
<proteinExistence type="inferred from homology"/>
<evidence type="ECO:0000256" key="7">
    <source>
        <dbReference type="ARBA" id="ARBA00022915"/>
    </source>
</evidence>
<dbReference type="HAMAP" id="MF_00418">
    <property type="entry name" value="DapA"/>
    <property type="match status" value="1"/>
</dbReference>
<evidence type="ECO:0000256" key="3">
    <source>
        <dbReference type="ARBA" id="ARBA00007592"/>
    </source>
</evidence>
<accession>A0A0E3ZM36</accession>
<dbReference type="KEGG" id="pdq:CL55_00009640"/>
<comment type="catalytic activity">
    <reaction evidence="11 12">
        <text>L-aspartate 4-semialdehyde + pyruvate = (2S,4S)-4-hydroxy-2,3,4,5-tetrahydrodipicolinate + H2O + H(+)</text>
        <dbReference type="Rhea" id="RHEA:34171"/>
        <dbReference type="ChEBI" id="CHEBI:15361"/>
        <dbReference type="ChEBI" id="CHEBI:15377"/>
        <dbReference type="ChEBI" id="CHEBI:15378"/>
        <dbReference type="ChEBI" id="CHEBI:67139"/>
        <dbReference type="ChEBI" id="CHEBI:537519"/>
        <dbReference type="EC" id="4.3.3.7"/>
    </reaction>
</comment>
<evidence type="ECO:0000256" key="14">
    <source>
        <dbReference type="PIRSR" id="PIRSR001365-1"/>
    </source>
</evidence>
<reference evidence="16 17" key="1">
    <citation type="submission" date="2014-03" db="EMBL/GenBank/DDBJ databases">
        <title>Genome of Polynucleobacter strain MWH-MoK4.</title>
        <authorList>
            <person name="Hahn M.W."/>
        </authorList>
    </citation>
    <scope>NUCLEOTIDE SEQUENCE [LARGE SCALE GENOMIC DNA]</scope>
    <source>
        <strain evidence="16 17">MWH-MoK4</strain>
    </source>
</reference>
<keyword evidence="9 12" id="KW-0456">Lyase</keyword>
<evidence type="ECO:0000313" key="17">
    <source>
        <dbReference type="Proteomes" id="UP000061135"/>
    </source>
</evidence>
<keyword evidence="5 12" id="KW-0963">Cytoplasm</keyword>
<evidence type="ECO:0000313" key="16">
    <source>
        <dbReference type="EMBL" id="AKD25297.1"/>
    </source>
</evidence>
<dbReference type="STRING" id="1835254.CL55_00009640"/>
<keyword evidence="8 12" id="KW-0457">Lysine biosynthesis</keyword>
<dbReference type="CDD" id="cd00950">
    <property type="entry name" value="DHDPS"/>
    <property type="match status" value="1"/>
</dbReference>
<dbReference type="PROSITE" id="PS00666">
    <property type="entry name" value="DHDPS_2"/>
    <property type="match status" value="1"/>
</dbReference>
<feature type="site" description="Part of a proton relay during catalysis" evidence="12">
    <location>
        <position position="56"/>
    </location>
</feature>
<dbReference type="PANTHER" id="PTHR12128">
    <property type="entry name" value="DIHYDRODIPICOLINATE SYNTHASE"/>
    <property type="match status" value="1"/>
</dbReference>
<dbReference type="PIRSF" id="PIRSF001365">
    <property type="entry name" value="DHDPS"/>
    <property type="match status" value="1"/>
</dbReference>